<gene>
    <name evidence="1" type="ORF">EJC50_07725</name>
</gene>
<evidence type="ECO:0000313" key="2">
    <source>
        <dbReference type="Proteomes" id="UP000272528"/>
    </source>
</evidence>
<dbReference type="OrthoDB" id="2667022at2"/>
<dbReference type="RefSeq" id="WP_126014261.1">
    <property type="nucleotide sequence ID" value="NZ_CP034437.1"/>
</dbReference>
<keyword evidence="2" id="KW-1185">Reference proteome</keyword>
<sequence length="253" mass="28757">MLADVCEIIYTDILSILAELHYKQLGINGLPEAAGLQVKDAMLSLLRENLHTEANKWFKPIIPSLILFIIGDGTDAKKVNDSVNELVHLMKITSYDNTSIKEIEHFSTDETKINNYFNTGDILFKEDGELLLCISPQCDVFRPSKVGFQLKFVKGKIERYDSARTLGGSEHLSIIPDPTDRTKLICVIWKLSDSTTVKIKNLKDYTRPYRLMNSYIQQIVNSYIAYHSRAGVDELFIKGSTSLRGLYIFNKIE</sequence>
<dbReference type="Proteomes" id="UP000272528">
    <property type="component" value="Chromosome"/>
</dbReference>
<organism evidence="1 2">
    <name type="scientific">Paenibacillus albus</name>
    <dbReference type="NCBI Taxonomy" id="2495582"/>
    <lineage>
        <taxon>Bacteria</taxon>
        <taxon>Bacillati</taxon>
        <taxon>Bacillota</taxon>
        <taxon>Bacilli</taxon>
        <taxon>Bacillales</taxon>
        <taxon>Paenibacillaceae</taxon>
        <taxon>Paenibacillus</taxon>
    </lineage>
</organism>
<reference evidence="2" key="1">
    <citation type="submission" date="2018-12" db="EMBL/GenBank/DDBJ databases">
        <title>Genome sequence of Peanibacillus sp.</title>
        <authorList>
            <person name="Subramani G."/>
            <person name="Srinivasan S."/>
            <person name="Kim M.K."/>
        </authorList>
    </citation>
    <scope>NUCLEOTIDE SEQUENCE [LARGE SCALE GENOMIC DNA]</scope>
    <source>
        <strain evidence="2">18JY67-1</strain>
    </source>
</reference>
<dbReference type="KEGG" id="palb:EJC50_07725"/>
<proteinExistence type="predicted"/>
<dbReference type="AlphaFoldDB" id="A0A3Q8X3U6"/>
<accession>A0A3Q8X3U6</accession>
<name>A0A3Q8X3U6_9BACL</name>
<protein>
    <submittedName>
        <fullName evidence="1">Uncharacterized protein</fullName>
    </submittedName>
</protein>
<dbReference type="EMBL" id="CP034437">
    <property type="protein sequence ID" value="AZN39565.1"/>
    <property type="molecule type" value="Genomic_DNA"/>
</dbReference>
<evidence type="ECO:0000313" key="1">
    <source>
        <dbReference type="EMBL" id="AZN39565.1"/>
    </source>
</evidence>